<dbReference type="GeneID" id="9233611"/>
<dbReference type="AlphaFoldDB" id="D7DBA7"/>
<dbReference type="Proteomes" id="UP000002573">
    <property type="component" value="Chromosome"/>
</dbReference>
<dbReference type="STRING" id="591019.Shell_0322"/>
<evidence type="ECO:0000313" key="1">
    <source>
        <dbReference type="EMBL" id="ADI31454.1"/>
    </source>
</evidence>
<reference evidence="1 2" key="2">
    <citation type="journal article" date="2011" name="Stand. Genomic Sci.">
        <title>Complete genome sequence of Staphylothermus hellenicus P8.</title>
        <authorList>
            <person name="Anderson I."/>
            <person name="Wirth R."/>
            <person name="Lucas S."/>
            <person name="Copeland A."/>
            <person name="Lapidus A."/>
            <person name="Cheng J.F."/>
            <person name="Goodwin L."/>
            <person name="Pitluck S."/>
            <person name="Davenport K."/>
            <person name="Detter J.C."/>
            <person name="Han C."/>
            <person name="Tapia R."/>
            <person name="Land M."/>
            <person name="Hauser L."/>
            <person name="Pati A."/>
            <person name="Mikhailova N."/>
            <person name="Woyke T."/>
            <person name="Klenk H.P."/>
            <person name="Kyrpides N."/>
            <person name="Ivanova N."/>
        </authorList>
    </citation>
    <scope>NUCLEOTIDE SEQUENCE [LARGE SCALE GENOMIC DNA]</scope>
    <source>
        <strain evidence="2">DSM 12710 / JCM 10830 / BK20S6-10-b1 / P8</strain>
    </source>
</reference>
<gene>
    <name evidence="1" type="ordered locus">Shell_0322</name>
</gene>
<dbReference type="EMBL" id="CP002051">
    <property type="protein sequence ID" value="ADI31454.1"/>
    <property type="molecule type" value="Genomic_DNA"/>
</dbReference>
<sequence length="102" mass="12091">MKNTDTHKSIEQYIVCRHDCPPRVLEALAMNGFAVKAWTENCEKERFKKIVVELFNGTRINSECRFDEEIKQSLRIINIYIGFARRNKAWEKLEIIEGEEEK</sequence>
<dbReference type="KEGG" id="shc:Shell_0322"/>
<organism evidence="1 2">
    <name type="scientific">Staphylothermus hellenicus (strain DSM 12710 / JCM 10830 / BK20S6-10-b1 / P8)</name>
    <dbReference type="NCBI Taxonomy" id="591019"/>
    <lineage>
        <taxon>Archaea</taxon>
        <taxon>Thermoproteota</taxon>
        <taxon>Thermoprotei</taxon>
        <taxon>Desulfurococcales</taxon>
        <taxon>Desulfurococcaceae</taxon>
        <taxon>Staphylothermus</taxon>
    </lineage>
</organism>
<dbReference type="OrthoDB" id="18663at2157"/>
<reference evidence="2" key="1">
    <citation type="submission" date="2010-05" db="EMBL/GenBank/DDBJ databases">
        <title>Complete sequence of Staphylothermus hellenicus DSM 12710.</title>
        <authorList>
            <consortium name="US DOE Joint Genome Institute"/>
            <person name="Lucas S."/>
            <person name="Copeland A."/>
            <person name="Lapidus A."/>
            <person name="Cheng J.-F."/>
            <person name="Bruce D."/>
            <person name="Goodwin L."/>
            <person name="Pitluck S."/>
            <person name="Davenport K."/>
            <person name="Detter J.C."/>
            <person name="Han C."/>
            <person name="Tapia R."/>
            <person name="Larimer F."/>
            <person name="Land M."/>
            <person name="Hauser L."/>
            <person name="Kyrpides N."/>
            <person name="Mikhailova N."/>
            <person name="Anderson I.J."/>
            <person name="Woyke T."/>
        </authorList>
    </citation>
    <scope>NUCLEOTIDE SEQUENCE [LARGE SCALE GENOMIC DNA]</scope>
    <source>
        <strain evidence="2">DSM 12710 / JCM 10830 / BK20S6-10-b1 / P8</strain>
    </source>
</reference>
<dbReference type="RefSeq" id="WP_013142652.1">
    <property type="nucleotide sequence ID" value="NC_014205.1"/>
</dbReference>
<accession>D7DBA7</accession>
<name>D7DBA7_STAHD</name>
<protein>
    <submittedName>
        <fullName evidence="1">Uncharacterized protein</fullName>
    </submittedName>
</protein>
<proteinExistence type="predicted"/>
<dbReference type="HOGENOM" id="CLU_181233_0_0_2"/>
<evidence type="ECO:0000313" key="2">
    <source>
        <dbReference type="Proteomes" id="UP000002573"/>
    </source>
</evidence>
<keyword evidence="2" id="KW-1185">Reference proteome</keyword>
<dbReference type="eggNOG" id="arCOG05995">
    <property type="taxonomic scope" value="Archaea"/>
</dbReference>